<comment type="caution">
    <text evidence="1">The sequence shown here is derived from an EMBL/GenBank/DDBJ whole genome shotgun (WGS) entry which is preliminary data.</text>
</comment>
<accession>A0AC60QNR6</accession>
<keyword evidence="2" id="KW-1185">Reference proteome</keyword>
<proteinExistence type="predicted"/>
<sequence>MIQETLSEETPRLPGYRSHDSPPSARDTSKGKGRGVCTFVRKGITLMEHELIGRSAIEHCTVEVITGRKRKESTFLVNVYSNPSHGQQKFKALFHKASRVAGSNTLVVC</sequence>
<evidence type="ECO:0000313" key="2">
    <source>
        <dbReference type="Proteomes" id="UP000805193"/>
    </source>
</evidence>
<gene>
    <name evidence="1" type="ORF">HPB47_018627</name>
</gene>
<evidence type="ECO:0000313" key="1">
    <source>
        <dbReference type="EMBL" id="KAG0435195.1"/>
    </source>
</evidence>
<name>A0AC60QNR6_IXOPE</name>
<dbReference type="EMBL" id="JABSTQ010007822">
    <property type="protein sequence ID" value="KAG0435195.1"/>
    <property type="molecule type" value="Genomic_DNA"/>
</dbReference>
<protein>
    <submittedName>
        <fullName evidence="1">Uncharacterized protein</fullName>
    </submittedName>
</protein>
<dbReference type="Proteomes" id="UP000805193">
    <property type="component" value="Unassembled WGS sequence"/>
</dbReference>
<organism evidence="1 2">
    <name type="scientific">Ixodes persulcatus</name>
    <name type="common">Taiga tick</name>
    <dbReference type="NCBI Taxonomy" id="34615"/>
    <lineage>
        <taxon>Eukaryota</taxon>
        <taxon>Metazoa</taxon>
        <taxon>Ecdysozoa</taxon>
        <taxon>Arthropoda</taxon>
        <taxon>Chelicerata</taxon>
        <taxon>Arachnida</taxon>
        <taxon>Acari</taxon>
        <taxon>Parasitiformes</taxon>
        <taxon>Ixodida</taxon>
        <taxon>Ixodoidea</taxon>
        <taxon>Ixodidae</taxon>
        <taxon>Ixodinae</taxon>
        <taxon>Ixodes</taxon>
    </lineage>
</organism>
<reference evidence="1 2" key="1">
    <citation type="journal article" date="2020" name="Cell">
        <title>Large-Scale Comparative Analyses of Tick Genomes Elucidate Their Genetic Diversity and Vector Capacities.</title>
        <authorList>
            <consortium name="Tick Genome and Microbiome Consortium (TIGMIC)"/>
            <person name="Jia N."/>
            <person name="Wang J."/>
            <person name="Shi W."/>
            <person name="Du L."/>
            <person name="Sun Y."/>
            <person name="Zhan W."/>
            <person name="Jiang J.F."/>
            <person name="Wang Q."/>
            <person name="Zhang B."/>
            <person name="Ji P."/>
            <person name="Bell-Sakyi L."/>
            <person name="Cui X.M."/>
            <person name="Yuan T.T."/>
            <person name="Jiang B.G."/>
            <person name="Yang W.F."/>
            <person name="Lam T.T."/>
            <person name="Chang Q.C."/>
            <person name="Ding S.J."/>
            <person name="Wang X.J."/>
            <person name="Zhu J.G."/>
            <person name="Ruan X.D."/>
            <person name="Zhao L."/>
            <person name="Wei J.T."/>
            <person name="Ye R.Z."/>
            <person name="Que T.C."/>
            <person name="Du C.H."/>
            <person name="Zhou Y.H."/>
            <person name="Cheng J.X."/>
            <person name="Dai P.F."/>
            <person name="Guo W.B."/>
            <person name="Han X.H."/>
            <person name="Huang E.J."/>
            <person name="Li L.F."/>
            <person name="Wei W."/>
            <person name="Gao Y.C."/>
            <person name="Liu J.Z."/>
            <person name="Shao H.Z."/>
            <person name="Wang X."/>
            <person name="Wang C.C."/>
            <person name="Yang T.C."/>
            <person name="Huo Q.B."/>
            <person name="Li W."/>
            <person name="Chen H.Y."/>
            <person name="Chen S.E."/>
            <person name="Zhou L.G."/>
            <person name="Ni X.B."/>
            <person name="Tian J.H."/>
            <person name="Sheng Y."/>
            <person name="Liu T."/>
            <person name="Pan Y.S."/>
            <person name="Xia L.Y."/>
            <person name="Li J."/>
            <person name="Zhao F."/>
            <person name="Cao W.C."/>
        </authorList>
    </citation>
    <scope>NUCLEOTIDE SEQUENCE [LARGE SCALE GENOMIC DNA]</scope>
    <source>
        <strain evidence="1">Iper-2018</strain>
    </source>
</reference>